<reference evidence="2" key="1">
    <citation type="journal article" date="2023" name="PLoS Negl. Trop. Dis.">
        <title>A genome sequence for Biomphalaria pfeifferi, the major vector snail for the human-infecting parasite Schistosoma mansoni.</title>
        <authorList>
            <person name="Bu L."/>
            <person name="Lu L."/>
            <person name="Laidemitt M.R."/>
            <person name="Zhang S.M."/>
            <person name="Mutuku M."/>
            <person name="Mkoji G."/>
            <person name="Steinauer M."/>
            <person name="Loker E.S."/>
        </authorList>
    </citation>
    <scope>NUCLEOTIDE SEQUENCE</scope>
    <source>
        <strain evidence="2">KasaAsao</strain>
    </source>
</reference>
<name>A0AAD8BV27_BIOPF</name>
<feature type="compositionally biased region" description="Low complexity" evidence="1">
    <location>
        <begin position="170"/>
        <end position="217"/>
    </location>
</feature>
<dbReference type="EMBL" id="JASAOG010000030">
    <property type="protein sequence ID" value="KAK0061376.1"/>
    <property type="molecule type" value="Genomic_DNA"/>
</dbReference>
<evidence type="ECO:0000313" key="2">
    <source>
        <dbReference type="EMBL" id="KAK0061376.1"/>
    </source>
</evidence>
<keyword evidence="3" id="KW-1185">Reference proteome</keyword>
<protein>
    <submittedName>
        <fullName evidence="2">Uncharacterized protein</fullName>
    </submittedName>
</protein>
<accession>A0AAD8BV27</accession>
<evidence type="ECO:0000313" key="3">
    <source>
        <dbReference type="Proteomes" id="UP001233172"/>
    </source>
</evidence>
<dbReference type="Proteomes" id="UP001233172">
    <property type="component" value="Unassembled WGS sequence"/>
</dbReference>
<organism evidence="2 3">
    <name type="scientific">Biomphalaria pfeifferi</name>
    <name type="common">Bloodfluke planorb</name>
    <name type="synonym">Freshwater snail</name>
    <dbReference type="NCBI Taxonomy" id="112525"/>
    <lineage>
        <taxon>Eukaryota</taxon>
        <taxon>Metazoa</taxon>
        <taxon>Spiralia</taxon>
        <taxon>Lophotrochozoa</taxon>
        <taxon>Mollusca</taxon>
        <taxon>Gastropoda</taxon>
        <taxon>Heterobranchia</taxon>
        <taxon>Euthyneura</taxon>
        <taxon>Panpulmonata</taxon>
        <taxon>Hygrophila</taxon>
        <taxon>Lymnaeoidea</taxon>
        <taxon>Planorbidae</taxon>
        <taxon>Biomphalaria</taxon>
    </lineage>
</organism>
<feature type="region of interest" description="Disordered" evidence="1">
    <location>
        <begin position="148"/>
        <end position="217"/>
    </location>
</feature>
<evidence type="ECO:0000256" key="1">
    <source>
        <dbReference type="SAM" id="MobiDB-lite"/>
    </source>
</evidence>
<comment type="caution">
    <text evidence="2">The sequence shown here is derived from an EMBL/GenBank/DDBJ whole genome shotgun (WGS) entry which is preliminary data.</text>
</comment>
<gene>
    <name evidence="2" type="ORF">Bpfe_009182</name>
</gene>
<sequence>MYLPGPHVAATSVFSIGTILHSLNLDNLLGQSSVSSLLPLLNGYDYHQRAQPYLPNRNDLQNGRDILSRSNIPSRPDLTWERHINQEDINHYVFRSTPAPVLPYQQMSFGDYLRKATYDWLKSYKMAYFRDFFQNDTNSVTYSASHLPEKASQSADSDNTTTVEASTNLTSSATTPVTTTEETTTTTPLTTTTETTTTTAATTTPKTTTESTTSTTSTTTIILPQDHFNEIIRVGFLPDQPNLGTRWNQVMDQHQKFSH</sequence>
<reference evidence="2" key="2">
    <citation type="submission" date="2023-04" db="EMBL/GenBank/DDBJ databases">
        <authorList>
            <person name="Bu L."/>
            <person name="Lu L."/>
            <person name="Laidemitt M.R."/>
            <person name="Zhang S.M."/>
            <person name="Mutuku M."/>
            <person name="Mkoji G."/>
            <person name="Steinauer M."/>
            <person name="Loker E.S."/>
        </authorList>
    </citation>
    <scope>NUCLEOTIDE SEQUENCE</scope>
    <source>
        <strain evidence="2">KasaAsao</strain>
        <tissue evidence="2">Whole Snail</tissue>
    </source>
</reference>
<dbReference type="AlphaFoldDB" id="A0AAD8BV27"/>
<feature type="compositionally biased region" description="Polar residues" evidence="1">
    <location>
        <begin position="151"/>
        <end position="169"/>
    </location>
</feature>
<proteinExistence type="predicted"/>